<organism>
    <name type="scientific">Serpula lacrymans var. lacrymans (strain S7.9)</name>
    <name type="common">Dry rot fungus</name>
    <dbReference type="NCBI Taxonomy" id="578457"/>
    <lineage>
        <taxon>Eukaryota</taxon>
        <taxon>Fungi</taxon>
        <taxon>Dikarya</taxon>
        <taxon>Basidiomycota</taxon>
        <taxon>Agaricomycotina</taxon>
        <taxon>Agaricomycetes</taxon>
        <taxon>Agaricomycetidae</taxon>
        <taxon>Boletales</taxon>
        <taxon>Coniophorineae</taxon>
        <taxon>Serpulaceae</taxon>
        <taxon>Serpula</taxon>
    </lineage>
</organism>
<dbReference type="AlphaFoldDB" id="F8NHJ6"/>
<feature type="domain" description="DUF7719" evidence="2">
    <location>
        <begin position="131"/>
        <end position="197"/>
    </location>
</feature>
<dbReference type="PANTHER" id="PTHR37846:SF1">
    <property type="entry name" value="DEACETYLASE-LIKE PROTEIN"/>
    <property type="match status" value="1"/>
</dbReference>
<dbReference type="PANTHER" id="PTHR37846">
    <property type="entry name" value="YALI0B21296P"/>
    <property type="match status" value="1"/>
</dbReference>
<protein>
    <recommendedName>
        <fullName evidence="2">DUF7719 domain-containing protein</fullName>
    </recommendedName>
</protein>
<dbReference type="GeneID" id="18817360"/>
<accession>F8NHJ6</accession>
<dbReference type="Proteomes" id="UP000008064">
    <property type="component" value="Unassembled WGS sequence"/>
</dbReference>
<keyword evidence="1" id="KW-0472">Membrane</keyword>
<feature type="transmembrane region" description="Helical" evidence="1">
    <location>
        <begin position="169"/>
        <end position="193"/>
    </location>
</feature>
<feature type="transmembrane region" description="Helical" evidence="1">
    <location>
        <begin position="69"/>
        <end position="91"/>
    </location>
</feature>
<feature type="transmembrane region" description="Helical" evidence="1">
    <location>
        <begin position="103"/>
        <end position="120"/>
    </location>
</feature>
<gene>
    <name evidence="3" type="ORF">SERLADRAFT_456557</name>
</gene>
<dbReference type="RefSeq" id="XP_007313409.1">
    <property type="nucleotide sequence ID" value="XM_007313347.1"/>
</dbReference>
<keyword evidence="1" id="KW-1133">Transmembrane helix</keyword>
<reference evidence="3" key="1">
    <citation type="submission" date="2011-04" db="EMBL/GenBank/DDBJ databases">
        <title>Evolution of plant cell wall degrading machinery underlies the functional diversity of forest fungi.</title>
        <authorList>
            <consortium name="US DOE Joint Genome Institute (JGI-PGF)"/>
            <person name="Eastwood D.C."/>
            <person name="Floudas D."/>
            <person name="Binder M."/>
            <person name="Majcherczyk A."/>
            <person name="Schneider P."/>
            <person name="Aerts A."/>
            <person name="Asiegbu F.O."/>
            <person name="Baker S.E."/>
            <person name="Barry K."/>
            <person name="Bendiksby M."/>
            <person name="Blumentritt M."/>
            <person name="Coutinho P.M."/>
            <person name="Cullen D."/>
            <person name="Cullen D."/>
            <person name="Gathman A."/>
            <person name="Goodell B."/>
            <person name="Henrissat B."/>
            <person name="Ihrmark K."/>
            <person name="Kauserud H."/>
            <person name="Kohler A."/>
            <person name="LaButti K."/>
            <person name="Lapidus A."/>
            <person name="Lavin J.L."/>
            <person name="Lee Y.-H."/>
            <person name="Lindquist E."/>
            <person name="Lilly W."/>
            <person name="Lucas S."/>
            <person name="Morin E."/>
            <person name="Murat C."/>
            <person name="Oguiza J.A."/>
            <person name="Park J."/>
            <person name="Pisabarro A.G."/>
            <person name="Riley R."/>
            <person name="Rosling A."/>
            <person name="Salamov A."/>
            <person name="Schmidt O."/>
            <person name="Schmutz J."/>
            <person name="Skrede I."/>
            <person name="Stenlid J."/>
            <person name="Wiebenga A."/>
            <person name="Xie X."/>
            <person name="Kues U."/>
            <person name="Hibbett D.S."/>
            <person name="Hoffmeister D."/>
            <person name="Hogberg N."/>
            <person name="Martin F."/>
            <person name="Grigoriev I.V."/>
            <person name="Watkinson S.C."/>
        </authorList>
    </citation>
    <scope>NUCLEOTIDE SEQUENCE</scope>
    <source>
        <strain evidence="3">S7.9</strain>
    </source>
</reference>
<feature type="transmembrane region" description="Helical" evidence="1">
    <location>
        <begin position="132"/>
        <end position="149"/>
    </location>
</feature>
<dbReference type="HOGENOM" id="CLU_074873_1_0_1"/>
<dbReference type="KEGG" id="sla:SERLADRAFT_456557"/>
<dbReference type="OrthoDB" id="5597489at2759"/>
<name>F8NHJ6_SERL9</name>
<dbReference type="Pfam" id="PF24841">
    <property type="entry name" value="DUF7719"/>
    <property type="match status" value="1"/>
</dbReference>
<proteinExistence type="predicted"/>
<evidence type="ECO:0000313" key="3">
    <source>
        <dbReference type="EMBL" id="EGO29167.1"/>
    </source>
</evidence>
<sequence length="200" mass="22807">MARTRKAKVSSANATSPKVEIPEDEQWRLIDESGILDKIQTPGVTKDIANAEHTTVRAEEEETPLADEIFSAAILIMPFTFFFLLMDILIHQQYARQPGFKELAGRLANNIPILSLFVFYTSRHKADRRTQALLFLISLFVGPRMIWLINRGSWLVNMRQCPPFATVWLYAVVQMNLGLAVASLILIFGWVWWSGMKLLL</sequence>
<keyword evidence="1" id="KW-0812">Transmembrane</keyword>
<evidence type="ECO:0000256" key="1">
    <source>
        <dbReference type="SAM" id="Phobius"/>
    </source>
</evidence>
<dbReference type="InterPro" id="IPR056136">
    <property type="entry name" value="DUF7719"/>
</dbReference>
<dbReference type="EMBL" id="GL945429">
    <property type="protein sequence ID" value="EGO29167.1"/>
    <property type="molecule type" value="Genomic_DNA"/>
</dbReference>
<evidence type="ECO:0000259" key="2">
    <source>
        <dbReference type="Pfam" id="PF24841"/>
    </source>
</evidence>